<organism evidence="1">
    <name type="scientific">Cacopsylla melanoneura</name>
    <dbReference type="NCBI Taxonomy" id="428564"/>
    <lineage>
        <taxon>Eukaryota</taxon>
        <taxon>Metazoa</taxon>
        <taxon>Ecdysozoa</taxon>
        <taxon>Arthropoda</taxon>
        <taxon>Hexapoda</taxon>
        <taxon>Insecta</taxon>
        <taxon>Pterygota</taxon>
        <taxon>Neoptera</taxon>
        <taxon>Paraneoptera</taxon>
        <taxon>Hemiptera</taxon>
        <taxon>Sternorrhyncha</taxon>
        <taxon>Psylloidea</taxon>
        <taxon>Psyllidae</taxon>
        <taxon>Psyllinae</taxon>
        <taxon>Cacopsylla</taxon>
    </lineage>
</organism>
<accession>A0A8D8WB52</accession>
<evidence type="ECO:0000313" key="1">
    <source>
        <dbReference type="EMBL" id="CAG6653777.1"/>
    </source>
</evidence>
<protein>
    <submittedName>
        <fullName evidence="1">Uncharacterized protein</fullName>
    </submittedName>
</protein>
<sequence length="112" mass="12605">MLVAPVEGRCHRAPKIETINNVHILGSRLLPLTANYIHSIWTLTCFFLLSCQDCLLLVDSDTLSQVISRTNLSAKSIFVAYIYVTDKMIYRVNSEENCNDSKIGICNPLSKQ</sequence>
<proteinExistence type="predicted"/>
<reference evidence="1" key="1">
    <citation type="submission" date="2021-05" db="EMBL/GenBank/DDBJ databases">
        <authorList>
            <person name="Alioto T."/>
            <person name="Alioto T."/>
            <person name="Gomez Garrido J."/>
        </authorList>
    </citation>
    <scope>NUCLEOTIDE SEQUENCE</scope>
</reference>
<dbReference type="EMBL" id="HBUF01174998">
    <property type="protein sequence ID" value="CAG6653777.1"/>
    <property type="molecule type" value="Transcribed_RNA"/>
</dbReference>
<dbReference type="AlphaFoldDB" id="A0A8D8WB52"/>
<name>A0A8D8WB52_9HEMI</name>